<dbReference type="InterPro" id="IPR048278">
    <property type="entry name" value="PFN"/>
</dbReference>
<dbReference type="FunFam" id="3.30.450.30:FF:000001">
    <property type="entry name" value="Profilin"/>
    <property type="match status" value="1"/>
</dbReference>
<dbReference type="GO" id="GO:0006972">
    <property type="term" value="P:hyperosmotic response"/>
    <property type="evidence" value="ECO:0007669"/>
    <property type="project" value="EnsemblProtists"/>
</dbReference>
<organism evidence="8 9">
    <name type="scientific">Cavenderia fasciculata</name>
    <name type="common">Slime mold</name>
    <name type="synonym">Dictyostelium fasciculatum</name>
    <dbReference type="NCBI Taxonomy" id="261658"/>
    <lineage>
        <taxon>Eukaryota</taxon>
        <taxon>Amoebozoa</taxon>
        <taxon>Evosea</taxon>
        <taxon>Eumycetozoa</taxon>
        <taxon>Dictyostelia</taxon>
        <taxon>Acytosteliales</taxon>
        <taxon>Cavenderiaceae</taxon>
        <taxon>Cavenderia</taxon>
    </lineage>
</organism>
<dbReference type="EMBL" id="GL883021">
    <property type="protein sequence ID" value="EGG17083.1"/>
    <property type="molecule type" value="Genomic_DNA"/>
</dbReference>
<evidence type="ECO:0000256" key="3">
    <source>
        <dbReference type="ARBA" id="ARBA00022490"/>
    </source>
</evidence>
<keyword evidence="5" id="KW-0206">Cytoskeleton</keyword>
<dbReference type="GO" id="GO:0032037">
    <property type="term" value="F:myosin I heavy chain binding"/>
    <property type="evidence" value="ECO:0007669"/>
    <property type="project" value="EnsemblProtists"/>
</dbReference>
<keyword evidence="9" id="KW-1185">Reference proteome</keyword>
<dbReference type="PANTHER" id="PTHR11604:SF0">
    <property type="entry name" value="PROFILIN"/>
    <property type="match status" value="1"/>
</dbReference>
<dbReference type="GO" id="GO:0005938">
    <property type="term" value="C:cell cortex"/>
    <property type="evidence" value="ECO:0007669"/>
    <property type="project" value="TreeGrafter"/>
</dbReference>
<dbReference type="STRING" id="1054147.F4Q4X7"/>
<dbReference type="GO" id="GO:0005856">
    <property type="term" value="C:cytoskeleton"/>
    <property type="evidence" value="ECO:0007669"/>
    <property type="project" value="UniProtKB-SubCell"/>
</dbReference>
<dbReference type="GO" id="GO:0033299">
    <property type="term" value="P:secretion of lysosomal enzymes"/>
    <property type="evidence" value="ECO:0007669"/>
    <property type="project" value="EnsemblProtists"/>
</dbReference>
<evidence type="ECO:0000256" key="6">
    <source>
        <dbReference type="ARBA" id="ARBA00025549"/>
    </source>
</evidence>
<sequence>MIHWGTGTQKDSQNIRVSKSWQSYVDTNLLGAGLKQATIIGAAGGSWAASAGFKLAPEEEKALIANFANPANASATGILANKVKYLTLKADPRSIYGKQGAGGIVCVKTVQAIIVGVYDQTLQPGAAATVVEKLADYLIDSGF</sequence>
<comment type="function">
    <text evidence="6">Binds to actin and affects the structure of the cytoskeleton. At high concentrations, profilin prevents the polymerization of actin, whereas it enhances it at low concentrations. By binding to PIP2, it inhibits the formation of IP3 and DG.</text>
</comment>
<dbReference type="GO" id="GO:0003785">
    <property type="term" value="F:actin monomer binding"/>
    <property type="evidence" value="ECO:0007669"/>
    <property type="project" value="EnsemblProtists"/>
</dbReference>
<proteinExistence type="inferred from homology"/>
<dbReference type="PRINTS" id="PR00392">
    <property type="entry name" value="PROFILIN"/>
</dbReference>
<dbReference type="AlphaFoldDB" id="F4Q4X7"/>
<dbReference type="GO" id="GO:0030837">
    <property type="term" value="P:negative regulation of actin filament polymerization"/>
    <property type="evidence" value="ECO:0007669"/>
    <property type="project" value="EnsemblProtists"/>
</dbReference>
<evidence type="ECO:0000313" key="9">
    <source>
        <dbReference type="Proteomes" id="UP000007797"/>
    </source>
</evidence>
<evidence type="ECO:0000256" key="1">
    <source>
        <dbReference type="ARBA" id="ARBA00004245"/>
    </source>
</evidence>
<keyword evidence="3" id="KW-0963">Cytoplasm</keyword>
<dbReference type="InterPro" id="IPR036140">
    <property type="entry name" value="PFN_sf"/>
</dbReference>
<evidence type="ECO:0000256" key="5">
    <source>
        <dbReference type="ARBA" id="ARBA00023212"/>
    </source>
</evidence>
<dbReference type="Gene3D" id="3.30.450.30">
    <property type="entry name" value="Dynein light chain 2a, cytoplasmic"/>
    <property type="match status" value="1"/>
</dbReference>
<dbReference type="GO" id="GO:0006887">
    <property type="term" value="P:exocytosis"/>
    <property type="evidence" value="ECO:0007669"/>
    <property type="project" value="EnsemblProtists"/>
</dbReference>
<dbReference type="GO" id="GO:0048870">
    <property type="term" value="P:cell motility"/>
    <property type="evidence" value="ECO:0007669"/>
    <property type="project" value="EnsemblProtists"/>
</dbReference>
<dbReference type="GO" id="GO:0000281">
    <property type="term" value="P:mitotic cytokinesis"/>
    <property type="evidence" value="ECO:0007669"/>
    <property type="project" value="EnsemblProtists"/>
</dbReference>
<dbReference type="Proteomes" id="UP000007797">
    <property type="component" value="Unassembled WGS sequence"/>
</dbReference>
<dbReference type="GO" id="GO:0006907">
    <property type="term" value="P:pinocytosis"/>
    <property type="evidence" value="ECO:0007669"/>
    <property type="project" value="EnsemblProtists"/>
</dbReference>
<protein>
    <recommendedName>
        <fullName evidence="7">Profilin</fullName>
    </recommendedName>
</protein>
<dbReference type="RefSeq" id="XP_004355567.1">
    <property type="nucleotide sequence ID" value="XM_004355514.1"/>
</dbReference>
<dbReference type="OrthoDB" id="421374at2759"/>
<dbReference type="PANTHER" id="PTHR11604">
    <property type="entry name" value="PROFILIN"/>
    <property type="match status" value="1"/>
</dbReference>
<evidence type="ECO:0000256" key="2">
    <source>
        <dbReference type="ARBA" id="ARBA00010058"/>
    </source>
</evidence>
<dbReference type="GO" id="GO:0050765">
    <property type="term" value="P:negative regulation of phagocytosis"/>
    <property type="evidence" value="ECO:0007669"/>
    <property type="project" value="EnsemblProtists"/>
</dbReference>
<keyword evidence="4 7" id="KW-0009">Actin-binding</keyword>
<dbReference type="SMART" id="SM00392">
    <property type="entry name" value="PROF"/>
    <property type="match status" value="1"/>
</dbReference>
<dbReference type="GeneID" id="14869114"/>
<comment type="subcellular location">
    <subcellularLocation>
        <location evidence="1">Cytoplasm</location>
        <location evidence="1">Cytoskeleton</location>
    </subcellularLocation>
</comment>
<dbReference type="Pfam" id="PF00235">
    <property type="entry name" value="Profilin"/>
    <property type="match status" value="1"/>
</dbReference>
<evidence type="ECO:0000256" key="7">
    <source>
        <dbReference type="RuleBase" id="RU003909"/>
    </source>
</evidence>
<gene>
    <name evidence="8" type="primary">proB</name>
    <name evidence="8" type="ORF">DFA_08065</name>
</gene>
<dbReference type="InterPro" id="IPR005455">
    <property type="entry name" value="PFN_euk"/>
</dbReference>
<name>F4Q4X7_CACFS</name>
<accession>F4Q4X7</accession>
<comment type="similarity">
    <text evidence="2 7">Belongs to the profilin family.</text>
</comment>
<evidence type="ECO:0000256" key="4">
    <source>
        <dbReference type="ARBA" id="ARBA00023203"/>
    </source>
</evidence>
<reference evidence="9" key="1">
    <citation type="journal article" date="2011" name="Genome Res.">
        <title>Phylogeny-wide analysis of social amoeba genomes highlights ancient origins for complex intercellular communication.</title>
        <authorList>
            <person name="Heidel A.J."/>
            <person name="Lawal H.M."/>
            <person name="Felder M."/>
            <person name="Schilde C."/>
            <person name="Helps N.R."/>
            <person name="Tunggal B."/>
            <person name="Rivero F."/>
            <person name="John U."/>
            <person name="Schleicher M."/>
            <person name="Eichinger L."/>
            <person name="Platzer M."/>
            <person name="Noegel A.A."/>
            <person name="Schaap P."/>
            <person name="Gloeckner G."/>
        </authorList>
    </citation>
    <scope>NUCLEOTIDE SEQUENCE [LARGE SCALE GENOMIC DNA]</scope>
    <source>
        <strain evidence="9">SH3</strain>
    </source>
</reference>
<dbReference type="GO" id="GO:0030838">
    <property type="term" value="P:positive regulation of actin filament polymerization"/>
    <property type="evidence" value="ECO:0007669"/>
    <property type="project" value="EnsemblProtists"/>
</dbReference>
<dbReference type="CDD" id="cd00148">
    <property type="entry name" value="PROF"/>
    <property type="match status" value="1"/>
</dbReference>
<dbReference type="SUPFAM" id="SSF55770">
    <property type="entry name" value="Profilin (actin-binding protein)"/>
    <property type="match status" value="1"/>
</dbReference>
<dbReference type="PRINTS" id="PR01640">
    <property type="entry name" value="PROFILINPLNT"/>
</dbReference>
<dbReference type="GO" id="GO:0030587">
    <property type="term" value="P:sorocarp development"/>
    <property type="evidence" value="ECO:0007669"/>
    <property type="project" value="EnsemblProtists"/>
</dbReference>
<dbReference type="KEGG" id="dfa:DFA_08065"/>
<dbReference type="GO" id="GO:0045010">
    <property type="term" value="P:actin nucleation"/>
    <property type="evidence" value="ECO:0007669"/>
    <property type="project" value="UniProtKB-ARBA"/>
</dbReference>
<evidence type="ECO:0000313" key="8">
    <source>
        <dbReference type="EMBL" id="EGG17083.1"/>
    </source>
</evidence>
<dbReference type="OMA" id="QGQKFML"/>